<proteinExistence type="predicted"/>
<name>A0AC61R5S4_9FIRM</name>
<sequence length="296" mass="33560">MELRVLRYFLTVAQEGSISGAAQTLHLTQPTLSRQLHDLEIELGVKLFNRGKREITLTEAGALFRERAAEVVALVDKTTREFVQIGGQVSGTIHVGCIESMGSALLARIIAAFHKRYPLVRFHLYNNFTDDLKWRLEQGLLDVGLLMEPTDIARFSFLRFPVEERWGVTVSVDDPLATRESVLASDLEKRALILPVREAVRREVLNWFQKEENELNIVCEEALFSNVMYLVEEGMGCAIGLEGVVGAVQNPYLAFVPFHPRKNTRSVLVWKKNRTESACVKLFLDFCASYIKENFV</sequence>
<gene>
    <name evidence="1" type="ORF">E5336_09095</name>
</gene>
<evidence type="ECO:0000313" key="2">
    <source>
        <dbReference type="Proteomes" id="UP000308836"/>
    </source>
</evidence>
<reference evidence="1" key="1">
    <citation type="submission" date="2019-04" db="EMBL/GenBank/DDBJ databases">
        <title>Microbes associate with the intestines of laboratory mice.</title>
        <authorList>
            <person name="Navarre W."/>
            <person name="Wong E."/>
            <person name="Huang K."/>
            <person name="Tropini C."/>
            <person name="Ng K."/>
            <person name="Yu B."/>
        </authorList>
    </citation>
    <scope>NUCLEOTIDE SEQUENCE</scope>
    <source>
        <strain evidence="1">NM09_H32</strain>
    </source>
</reference>
<organism evidence="1 2">
    <name type="scientific">Dubosiella muris</name>
    <dbReference type="NCBI Taxonomy" id="3038133"/>
    <lineage>
        <taxon>Bacteria</taxon>
        <taxon>Bacillati</taxon>
        <taxon>Bacillota</taxon>
        <taxon>Erysipelotrichia</taxon>
        <taxon>Erysipelotrichales</taxon>
        <taxon>Erysipelotrichaceae</taxon>
        <taxon>Dubosiella</taxon>
    </lineage>
</organism>
<keyword evidence="2" id="KW-1185">Reference proteome</keyword>
<dbReference type="EMBL" id="SRYG01000019">
    <property type="protein sequence ID" value="TGY65306.1"/>
    <property type="molecule type" value="Genomic_DNA"/>
</dbReference>
<comment type="caution">
    <text evidence="1">The sequence shown here is derived from an EMBL/GenBank/DDBJ whole genome shotgun (WGS) entry which is preliminary data.</text>
</comment>
<evidence type="ECO:0000313" key="1">
    <source>
        <dbReference type="EMBL" id="TGY65306.1"/>
    </source>
</evidence>
<dbReference type="Proteomes" id="UP000308836">
    <property type="component" value="Unassembled WGS sequence"/>
</dbReference>
<accession>A0AC61R5S4</accession>
<protein>
    <submittedName>
        <fullName evidence="1">LysR family transcriptional regulator</fullName>
    </submittedName>
</protein>